<dbReference type="GO" id="GO:0000307">
    <property type="term" value="C:cyclin-dependent protein kinase holoenzyme complex"/>
    <property type="evidence" value="ECO:0000318"/>
    <property type="project" value="GO_Central"/>
</dbReference>
<dbReference type="PANTHER" id="PTHR10177">
    <property type="entry name" value="CYCLINS"/>
    <property type="match status" value="1"/>
</dbReference>
<dbReference type="InParanoid" id="A0A0R0JB86"/>
<sequence>VGQKNFYIGSNVYGRCEVVATEWVVQEVLKFQCFQPTIYNFLQYYLKAANADAEVQKRVKYLAELALSGHEQLCYRPSTVAAALVILACLEVNQISYHKVIGIHVRSKDENLYECIENLEWVLRYLG</sequence>
<dbReference type="STRING" id="3847.A0A0R0JB86"/>
<accession>A0A0R0JB86</accession>
<dbReference type="AlphaFoldDB" id="A0A0R0JB86"/>
<dbReference type="GO" id="GO:0016538">
    <property type="term" value="F:cyclin-dependent protein serine/threonine kinase regulator activity"/>
    <property type="evidence" value="ECO:0000318"/>
    <property type="project" value="GO_Central"/>
</dbReference>
<keyword evidence="2" id="KW-0131">Cell cycle</keyword>
<feature type="non-terminal residue" evidence="4">
    <location>
        <position position="1"/>
    </location>
</feature>
<keyword evidence="1" id="KW-0132">Cell division</keyword>
<dbReference type="EnsemblPlants" id="KRH49685">
    <property type="protein sequence ID" value="KRH49685"/>
    <property type="gene ID" value="GLYMA_07G172600"/>
</dbReference>
<reference evidence="5" key="2">
    <citation type="submission" date="2018-02" db="UniProtKB">
        <authorList>
            <consortium name="EnsemblPlants"/>
        </authorList>
    </citation>
    <scope>IDENTIFICATION</scope>
    <source>
        <strain evidence="5">Williams 82</strain>
    </source>
</reference>
<evidence type="ECO:0000313" key="6">
    <source>
        <dbReference type="Proteomes" id="UP000008827"/>
    </source>
</evidence>
<dbReference type="SUPFAM" id="SSF47954">
    <property type="entry name" value="Cyclin-like"/>
    <property type="match status" value="1"/>
</dbReference>
<dbReference type="OMA" id="ATEWVVQ"/>
<dbReference type="OrthoDB" id="5590282at2759"/>
<organism evidence="4">
    <name type="scientific">Glycine max</name>
    <name type="common">Soybean</name>
    <name type="synonym">Glycine hispida</name>
    <dbReference type="NCBI Taxonomy" id="3847"/>
    <lineage>
        <taxon>Eukaryota</taxon>
        <taxon>Viridiplantae</taxon>
        <taxon>Streptophyta</taxon>
        <taxon>Embryophyta</taxon>
        <taxon>Tracheophyta</taxon>
        <taxon>Spermatophyta</taxon>
        <taxon>Magnoliopsida</taxon>
        <taxon>eudicotyledons</taxon>
        <taxon>Gunneridae</taxon>
        <taxon>Pentapetalae</taxon>
        <taxon>rosids</taxon>
        <taxon>fabids</taxon>
        <taxon>Fabales</taxon>
        <taxon>Fabaceae</taxon>
        <taxon>Papilionoideae</taxon>
        <taxon>50 kb inversion clade</taxon>
        <taxon>NPAAA clade</taxon>
        <taxon>indigoferoid/millettioid clade</taxon>
        <taxon>Phaseoleae</taxon>
        <taxon>Glycine</taxon>
        <taxon>Glycine subgen. Soja</taxon>
    </lineage>
</organism>
<evidence type="ECO:0000313" key="4">
    <source>
        <dbReference type="EMBL" id="KRH49685.1"/>
    </source>
</evidence>
<reference evidence="4" key="3">
    <citation type="submission" date="2018-07" db="EMBL/GenBank/DDBJ databases">
        <title>WGS assembly of Glycine max.</title>
        <authorList>
            <person name="Schmutz J."/>
            <person name="Cannon S."/>
            <person name="Schlueter J."/>
            <person name="Ma J."/>
            <person name="Mitros T."/>
            <person name="Nelson W."/>
            <person name="Hyten D."/>
            <person name="Song Q."/>
            <person name="Thelen J."/>
            <person name="Cheng J."/>
            <person name="Xu D."/>
            <person name="Hellsten U."/>
            <person name="May G."/>
            <person name="Yu Y."/>
            <person name="Sakurai T."/>
            <person name="Umezawa T."/>
            <person name="Bhattacharyya M."/>
            <person name="Sandhu D."/>
            <person name="Valliyodan B."/>
            <person name="Lindquist E."/>
            <person name="Peto M."/>
            <person name="Grant D."/>
            <person name="Shu S."/>
            <person name="Goodstein D."/>
            <person name="Barry K."/>
            <person name="Futrell-Griggs M."/>
            <person name="Abernathy B."/>
            <person name="Du J."/>
            <person name="Tian Z."/>
            <person name="Zhu L."/>
            <person name="Gill N."/>
            <person name="Joshi T."/>
            <person name="Libault M."/>
            <person name="Sethuraman A."/>
            <person name="Zhang X."/>
            <person name="Shinozaki K."/>
            <person name="Nguyen H."/>
            <person name="Wing R."/>
            <person name="Cregan P."/>
            <person name="Specht J."/>
            <person name="Grimwood J."/>
            <person name="Rokhsar D."/>
            <person name="Stacey G."/>
            <person name="Shoemaker R."/>
            <person name="Jackson S."/>
        </authorList>
    </citation>
    <scope>NUCLEOTIDE SEQUENCE</scope>
    <source>
        <tissue evidence="4">Callus</tissue>
    </source>
</reference>
<dbReference type="Gramene" id="KRH49685">
    <property type="protein sequence ID" value="KRH49685"/>
    <property type="gene ID" value="GLYMA_07G172600"/>
</dbReference>
<protein>
    <recommendedName>
        <fullName evidence="3">Cyclin C-terminal domain-containing protein</fullName>
    </recommendedName>
</protein>
<name>A0A0R0JB86_SOYBN</name>
<evidence type="ECO:0000313" key="5">
    <source>
        <dbReference type="EnsemblPlants" id="KRH49685"/>
    </source>
</evidence>
<dbReference type="Gene3D" id="1.10.472.10">
    <property type="entry name" value="Cyclin-like"/>
    <property type="match status" value="1"/>
</dbReference>
<dbReference type="GO" id="GO:0005634">
    <property type="term" value="C:nucleus"/>
    <property type="evidence" value="ECO:0000318"/>
    <property type="project" value="GO_Central"/>
</dbReference>
<dbReference type="Proteomes" id="UP000008827">
    <property type="component" value="Chromosome 7"/>
</dbReference>
<gene>
    <name evidence="4" type="ORF">GLYMA_07G172600</name>
</gene>
<dbReference type="InterPro" id="IPR004367">
    <property type="entry name" value="Cyclin_C-dom"/>
</dbReference>
<keyword evidence="6" id="KW-1185">Reference proteome</keyword>
<evidence type="ECO:0000256" key="2">
    <source>
        <dbReference type="ARBA" id="ARBA00023306"/>
    </source>
</evidence>
<dbReference type="GO" id="GO:0051301">
    <property type="term" value="P:cell division"/>
    <property type="evidence" value="ECO:0007669"/>
    <property type="project" value="UniProtKB-KW"/>
</dbReference>
<reference evidence="4 5" key="1">
    <citation type="journal article" date="2010" name="Nature">
        <title>Genome sequence of the palaeopolyploid soybean.</title>
        <authorList>
            <person name="Schmutz J."/>
            <person name="Cannon S.B."/>
            <person name="Schlueter J."/>
            <person name="Ma J."/>
            <person name="Mitros T."/>
            <person name="Nelson W."/>
            <person name="Hyten D.L."/>
            <person name="Song Q."/>
            <person name="Thelen J.J."/>
            <person name="Cheng J."/>
            <person name="Xu D."/>
            <person name="Hellsten U."/>
            <person name="May G.D."/>
            <person name="Yu Y."/>
            <person name="Sakurai T."/>
            <person name="Umezawa T."/>
            <person name="Bhattacharyya M.K."/>
            <person name="Sandhu D."/>
            <person name="Valliyodan B."/>
            <person name="Lindquist E."/>
            <person name="Peto M."/>
            <person name="Grant D."/>
            <person name="Shu S."/>
            <person name="Goodstein D."/>
            <person name="Barry K."/>
            <person name="Futrell-Griggs M."/>
            <person name="Abernathy B."/>
            <person name="Du J."/>
            <person name="Tian Z."/>
            <person name="Zhu L."/>
            <person name="Gill N."/>
            <person name="Joshi T."/>
            <person name="Libault M."/>
            <person name="Sethuraman A."/>
            <person name="Zhang X.-C."/>
            <person name="Shinozaki K."/>
            <person name="Nguyen H.T."/>
            <person name="Wing R.A."/>
            <person name="Cregan P."/>
            <person name="Specht J."/>
            <person name="Grimwood J."/>
            <person name="Rokhsar D."/>
            <person name="Stacey G."/>
            <person name="Shoemaker R.C."/>
            <person name="Jackson S.A."/>
        </authorList>
    </citation>
    <scope>NUCLEOTIDE SEQUENCE [LARGE SCALE GENOMIC DNA]</scope>
    <source>
        <strain evidence="5">cv. Williams 82</strain>
        <tissue evidence="4">Callus</tissue>
    </source>
</reference>
<dbReference type="SMR" id="A0A0R0JB86"/>
<dbReference type="GO" id="GO:0000082">
    <property type="term" value="P:G1/S transition of mitotic cell cycle"/>
    <property type="evidence" value="ECO:0000318"/>
    <property type="project" value="GO_Central"/>
</dbReference>
<evidence type="ECO:0000259" key="3">
    <source>
        <dbReference type="Pfam" id="PF02984"/>
    </source>
</evidence>
<feature type="domain" description="Cyclin C-terminal" evidence="3">
    <location>
        <begin position="36"/>
        <end position="120"/>
    </location>
</feature>
<dbReference type="GO" id="GO:0005737">
    <property type="term" value="C:cytoplasm"/>
    <property type="evidence" value="ECO:0000318"/>
    <property type="project" value="GO_Central"/>
</dbReference>
<dbReference type="EMBL" id="CM000840">
    <property type="protein sequence ID" value="KRH49685.1"/>
    <property type="molecule type" value="Genomic_DNA"/>
</dbReference>
<dbReference type="InterPro" id="IPR039361">
    <property type="entry name" value="Cyclin"/>
</dbReference>
<dbReference type="PaxDb" id="3847-GLYMA07G27290.1"/>
<dbReference type="InterPro" id="IPR036915">
    <property type="entry name" value="Cyclin-like_sf"/>
</dbReference>
<proteinExistence type="predicted"/>
<dbReference type="Pfam" id="PF02984">
    <property type="entry name" value="Cyclin_C"/>
    <property type="match status" value="1"/>
</dbReference>
<evidence type="ECO:0000256" key="1">
    <source>
        <dbReference type="ARBA" id="ARBA00022618"/>
    </source>
</evidence>